<evidence type="ECO:0000313" key="2">
    <source>
        <dbReference type="EMBL" id="PWJ12187.1"/>
    </source>
</evidence>
<sequence>MLKICLLTAFIGHLLCWYCDCLITYTPDGRFSAKMLEDNTQLSELMKRMPLKRPMISIVLGIFALIMSFCGFLSLCEWMRQFSGVYSALMLAGAVAFTTCVIPHHVICGLVEWFYIRFGRTDEARKAVLEFFRKTSATMVICYLGLLLFSVSFFIAVVTGTTSLPRWTCAFNTLPLFLVLSPFKIAGSGNIANGLMFLALFFII</sequence>
<evidence type="ECO:0000313" key="3">
    <source>
        <dbReference type="Proteomes" id="UP000245720"/>
    </source>
</evidence>
<comment type="caution">
    <text evidence="2">The sequence shown here is derived from an EMBL/GenBank/DDBJ whole genome shotgun (WGS) entry which is preliminary data.</text>
</comment>
<accession>A0A315XXJ9</accession>
<dbReference type="RefSeq" id="WP_109726644.1">
    <property type="nucleotide sequence ID" value="NZ_QGDI01000007.1"/>
</dbReference>
<feature type="transmembrane region" description="Helical" evidence="1">
    <location>
        <begin position="55"/>
        <end position="76"/>
    </location>
</feature>
<feature type="transmembrane region" description="Helical" evidence="1">
    <location>
        <begin position="88"/>
        <end position="116"/>
    </location>
</feature>
<dbReference type="EMBL" id="QGDI01000007">
    <property type="protein sequence ID" value="PWJ12187.1"/>
    <property type="molecule type" value="Genomic_DNA"/>
</dbReference>
<keyword evidence="1" id="KW-0472">Membrane</keyword>
<gene>
    <name evidence="2" type="ORF">IE37_01877</name>
</gene>
<dbReference type="Pfam" id="PF20599">
    <property type="entry name" value="DUF6796"/>
    <property type="match status" value="1"/>
</dbReference>
<organism evidence="2 3">
    <name type="scientific">Ruminococcus flavefaciens</name>
    <dbReference type="NCBI Taxonomy" id="1265"/>
    <lineage>
        <taxon>Bacteria</taxon>
        <taxon>Bacillati</taxon>
        <taxon>Bacillota</taxon>
        <taxon>Clostridia</taxon>
        <taxon>Eubacteriales</taxon>
        <taxon>Oscillospiraceae</taxon>
        <taxon>Ruminococcus</taxon>
    </lineage>
</organism>
<keyword evidence="1" id="KW-0812">Transmembrane</keyword>
<dbReference type="AlphaFoldDB" id="A0A315XXJ9"/>
<protein>
    <submittedName>
        <fullName evidence="2">Uncharacterized protein</fullName>
    </submittedName>
</protein>
<name>A0A315XXJ9_RUMFL</name>
<keyword evidence="1" id="KW-1133">Transmembrane helix</keyword>
<feature type="transmembrane region" description="Helical" evidence="1">
    <location>
        <begin position="176"/>
        <end position="203"/>
    </location>
</feature>
<feature type="transmembrane region" description="Helical" evidence="1">
    <location>
        <begin position="136"/>
        <end position="164"/>
    </location>
</feature>
<proteinExistence type="predicted"/>
<dbReference type="OrthoDB" id="1819100at2"/>
<dbReference type="Proteomes" id="UP000245720">
    <property type="component" value="Unassembled WGS sequence"/>
</dbReference>
<reference evidence="2 3" key="1">
    <citation type="submission" date="2018-05" db="EMBL/GenBank/DDBJ databases">
        <title>The Hungate 1000. A catalogue of reference genomes from the rumen microbiome.</title>
        <authorList>
            <person name="Kelly W."/>
        </authorList>
    </citation>
    <scope>NUCLEOTIDE SEQUENCE [LARGE SCALE GENOMIC DNA]</scope>
    <source>
        <strain evidence="2 3">SAb67</strain>
    </source>
</reference>
<dbReference type="InterPro" id="IPR046475">
    <property type="entry name" value="DUF6796"/>
</dbReference>
<evidence type="ECO:0000256" key="1">
    <source>
        <dbReference type="SAM" id="Phobius"/>
    </source>
</evidence>